<dbReference type="EMBL" id="VMGN01000016">
    <property type="protein sequence ID" value="TSC94289.1"/>
    <property type="molecule type" value="Genomic_DNA"/>
</dbReference>
<evidence type="ECO:0000256" key="1">
    <source>
        <dbReference type="SAM" id="Coils"/>
    </source>
</evidence>
<evidence type="ECO:0000313" key="2">
    <source>
        <dbReference type="EMBL" id="TSC94289.1"/>
    </source>
</evidence>
<protein>
    <submittedName>
        <fullName evidence="2">Uncharacterized protein</fullName>
    </submittedName>
</protein>
<keyword evidence="1" id="KW-0175">Coiled coil</keyword>
<organism evidence="2 3">
    <name type="scientific">Candidatus Berkelbacteria bacterium Athens1014_28</name>
    <dbReference type="NCBI Taxonomy" id="2017145"/>
    <lineage>
        <taxon>Bacteria</taxon>
        <taxon>Candidatus Berkelbacteria</taxon>
    </lineage>
</organism>
<reference evidence="2 3" key="1">
    <citation type="submission" date="2017-07" db="EMBL/GenBank/DDBJ databases">
        <title>Mechanisms for carbon and nitrogen cycling indicate functional differentiation within the Candidate Phyla Radiation.</title>
        <authorList>
            <person name="Danczak R.E."/>
            <person name="Johnston M.D."/>
            <person name="Kenah C."/>
            <person name="Slattery M."/>
            <person name="Wrighton K.C."/>
            <person name="Wilkins M.J."/>
        </authorList>
    </citation>
    <scope>NUCLEOTIDE SEQUENCE [LARGE SCALE GENOMIC DNA]</scope>
    <source>
        <strain evidence="2">Athens1014_28</strain>
    </source>
</reference>
<gene>
    <name evidence="2" type="ORF">Athens101428_332</name>
</gene>
<accession>A0A554LNT7</accession>
<proteinExistence type="predicted"/>
<comment type="caution">
    <text evidence="2">The sequence shown here is derived from an EMBL/GenBank/DDBJ whole genome shotgun (WGS) entry which is preliminary data.</text>
</comment>
<name>A0A554LNT7_9BACT</name>
<evidence type="ECO:0000313" key="3">
    <source>
        <dbReference type="Proteomes" id="UP000316495"/>
    </source>
</evidence>
<dbReference type="AlphaFoldDB" id="A0A554LNT7"/>
<dbReference type="Proteomes" id="UP000316495">
    <property type="component" value="Unassembled WGS sequence"/>
</dbReference>
<feature type="coiled-coil region" evidence="1">
    <location>
        <begin position="58"/>
        <end position="92"/>
    </location>
</feature>
<sequence>MSAIAETSVINNTAAYPEPYRRAGCIRNKGNNMSIFDDLKSIAKVLQEAGKIEQYKQILDAQRDLLEMQKKISDLEKENKQLKEKLQIKAKIIKDKFVYYLENDINKENPFCSRCWEKDKELITLQKNRVGPWDYLCPECENRVEI</sequence>